<name>A0A916L8C6_MYCTX</name>
<accession>A0A916L8C6</accession>
<reference evidence="3" key="1">
    <citation type="submission" date="2015-03" db="EMBL/GenBank/DDBJ databases">
        <authorList>
            <consortium name="Pathogen Informatics"/>
        </authorList>
    </citation>
    <scope>NUCLEOTIDE SEQUENCE [LARGE SCALE GENOMIC DNA]</scope>
    <source>
        <strain evidence="3">N09902308</strain>
    </source>
</reference>
<dbReference type="EMBL" id="CSBK01000155">
    <property type="protein sequence ID" value="COX02527.1"/>
    <property type="molecule type" value="Genomic_DNA"/>
</dbReference>
<comment type="caution">
    <text evidence="2">The sequence shown here is derived from an EMBL/GenBank/DDBJ whole genome shotgun (WGS) entry which is preliminary data.</text>
</comment>
<feature type="region of interest" description="Disordered" evidence="1">
    <location>
        <begin position="164"/>
        <end position="188"/>
    </location>
</feature>
<dbReference type="AlphaFoldDB" id="A0A916L8C6"/>
<feature type="region of interest" description="Disordered" evidence="1">
    <location>
        <begin position="1"/>
        <end position="30"/>
    </location>
</feature>
<proteinExistence type="predicted"/>
<feature type="compositionally biased region" description="Polar residues" evidence="1">
    <location>
        <begin position="308"/>
        <end position="324"/>
    </location>
</feature>
<gene>
    <name evidence="2" type="ORF">ERS007739_00533</name>
</gene>
<sequence>MTTLAPILDSASMTPKTASSLPGISDDDNTMRSPAVNVMLRCSPRDIRDNADIGSPWVPVVINTTWSGAIVSAAAMSMRSESATRRKPSCLATRMLRTIDRPTNDTRRPNATAASMICCTRSTLEAKHATITRPSAPRMSRCSVGPTSLSDGPTPGISAFVESHSNRSTPVSPSRDMPGRSVGRPSGGNWSNLMSPVCRMVPAPVYTAMANASGVEWLTAKYSHSNTPCRVLWPSRTSTNTGVMRYSRHFSATRAKVNFEPTTGMSGRSLSRNGIAPMWSSCPWVNTSASMSSSRSSTWRMSGRIRSTPGSSWPGNNTPQSIINSRPRCSKTVMLRPISLMPPSAVTRNPPEVRGPGGGRSTSTSGPPFGSPLDHRSTEAARMSAANASICSGVAATWGSRGSPTSMPCSRKPALDNVTPPRRLIALHSGATAMLILRAVAISPEPKADNNSRSCPAARWAITLMKPVAPMASQGRLSASSPE</sequence>
<feature type="region of interest" description="Disordered" evidence="1">
    <location>
        <begin position="295"/>
        <end position="324"/>
    </location>
</feature>
<feature type="region of interest" description="Disordered" evidence="1">
    <location>
        <begin position="341"/>
        <end position="381"/>
    </location>
</feature>
<evidence type="ECO:0000256" key="1">
    <source>
        <dbReference type="SAM" id="MobiDB-lite"/>
    </source>
</evidence>
<organism evidence="2 3">
    <name type="scientific">Mycobacterium tuberculosis</name>
    <dbReference type="NCBI Taxonomy" id="1773"/>
    <lineage>
        <taxon>Bacteria</taxon>
        <taxon>Bacillati</taxon>
        <taxon>Actinomycetota</taxon>
        <taxon>Actinomycetes</taxon>
        <taxon>Mycobacteriales</taxon>
        <taxon>Mycobacteriaceae</taxon>
        <taxon>Mycobacterium</taxon>
        <taxon>Mycobacterium tuberculosis complex</taxon>
    </lineage>
</organism>
<protein>
    <submittedName>
        <fullName evidence="2">Uncharacterized protein</fullName>
    </submittedName>
</protein>
<dbReference type="Proteomes" id="UP000039021">
    <property type="component" value="Unassembled WGS sequence"/>
</dbReference>
<feature type="compositionally biased region" description="Low complexity" evidence="1">
    <location>
        <begin position="361"/>
        <end position="372"/>
    </location>
</feature>
<evidence type="ECO:0000313" key="3">
    <source>
        <dbReference type="Proteomes" id="UP000039021"/>
    </source>
</evidence>
<feature type="compositionally biased region" description="Polar residues" evidence="1">
    <location>
        <begin position="11"/>
        <end position="22"/>
    </location>
</feature>
<evidence type="ECO:0000313" key="2">
    <source>
        <dbReference type="EMBL" id="COX02527.1"/>
    </source>
</evidence>